<comment type="caution">
    <text evidence="2">The sequence shown here is derived from an EMBL/GenBank/DDBJ whole genome shotgun (WGS) entry which is preliminary data.</text>
</comment>
<keyword evidence="3" id="KW-1185">Reference proteome</keyword>
<sequence>MALAKLCLAALAGRVAYSLSVAIAEPDELEGAAAPDAPEWCKSSEELTVEQRKDTEQATAEAKAAWAKKEVASLVAKGEPVPSWLADTVTKDDERQNATNWAVRQAMLLKEADLEVPDWLKEKVQETLRRGPTVGPRARPRS</sequence>
<feature type="chain" id="PRO_5047126379" evidence="1">
    <location>
        <begin position="19"/>
        <end position="142"/>
    </location>
</feature>
<dbReference type="EMBL" id="CAUYUJ010016228">
    <property type="protein sequence ID" value="CAK0863138.1"/>
    <property type="molecule type" value="Genomic_DNA"/>
</dbReference>
<gene>
    <name evidence="2" type="ORF">PCOR1329_LOCUS51363</name>
</gene>
<organism evidence="2 3">
    <name type="scientific">Prorocentrum cordatum</name>
    <dbReference type="NCBI Taxonomy" id="2364126"/>
    <lineage>
        <taxon>Eukaryota</taxon>
        <taxon>Sar</taxon>
        <taxon>Alveolata</taxon>
        <taxon>Dinophyceae</taxon>
        <taxon>Prorocentrales</taxon>
        <taxon>Prorocentraceae</taxon>
        <taxon>Prorocentrum</taxon>
    </lineage>
</organism>
<reference evidence="2" key="1">
    <citation type="submission" date="2023-10" db="EMBL/GenBank/DDBJ databases">
        <authorList>
            <person name="Chen Y."/>
            <person name="Shah S."/>
            <person name="Dougan E. K."/>
            <person name="Thang M."/>
            <person name="Chan C."/>
        </authorList>
    </citation>
    <scope>NUCLEOTIDE SEQUENCE [LARGE SCALE GENOMIC DNA]</scope>
</reference>
<protein>
    <submittedName>
        <fullName evidence="2">Uncharacterized protein</fullName>
    </submittedName>
</protein>
<evidence type="ECO:0000313" key="3">
    <source>
        <dbReference type="Proteomes" id="UP001189429"/>
    </source>
</evidence>
<name>A0ABN9UT26_9DINO</name>
<accession>A0ABN9UT26</accession>
<feature type="signal peptide" evidence="1">
    <location>
        <begin position="1"/>
        <end position="18"/>
    </location>
</feature>
<evidence type="ECO:0000256" key="1">
    <source>
        <dbReference type="SAM" id="SignalP"/>
    </source>
</evidence>
<proteinExistence type="predicted"/>
<keyword evidence="1" id="KW-0732">Signal</keyword>
<dbReference type="Proteomes" id="UP001189429">
    <property type="component" value="Unassembled WGS sequence"/>
</dbReference>
<evidence type="ECO:0000313" key="2">
    <source>
        <dbReference type="EMBL" id="CAK0863138.1"/>
    </source>
</evidence>